<dbReference type="SUPFAM" id="SSF48452">
    <property type="entry name" value="TPR-like"/>
    <property type="match status" value="1"/>
</dbReference>
<evidence type="ECO:0000313" key="2">
    <source>
        <dbReference type="Proteomes" id="UP000219356"/>
    </source>
</evidence>
<dbReference type="AlphaFoldDB" id="A0A285N7I3"/>
<evidence type="ECO:0000313" key="1">
    <source>
        <dbReference type="EMBL" id="SNZ04873.1"/>
    </source>
</evidence>
<reference evidence="2" key="1">
    <citation type="submission" date="2017-09" db="EMBL/GenBank/DDBJ databases">
        <authorList>
            <person name="Varghese N."/>
            <person name="Submissions S."/>
        </authorList>
    </citation>
    <scope>NUCLEOTIDE SEQUENCE [LARGE SCALE GENOMIC DNA]</scope>
    <source>
        <strain evidence="2">CGMCC 1.8913</strain>
    </source>
</reference>
<dbReference type="Proteomes" id="UP000219356">
    <property type="component" value="Unassembled WGS sequence"/>
</dbReference>
<dbReference type="InterPro" id="IPR019734">
    <property type="entry name" value="TPR_rpt"/>
</dbReference>
<gene>
    <name evidence="1" type="ORF">SAMN05421503_0793</name>
</gene>
<accession>A0A285N7I3</accession>
<dbReference type="Gene3D" id="1.25.40.10">
    <property type="entry name" value="Tetratricopeptide repeat domain"/>
    <property type="match status" value="1"/>
</dbReference>
<sequence length="353" mass="41560">MSVVKSTEQLITFMRNWHKTIKSRDRIKSAVLREEVYAVLQAGDFLDDAWNGFLLLDARYDLLMGNVELAEEKLLRLQPDQLLDLQAFLYYCFTALVRFHRKEYLAAVDLFEKAESYMHAVEDEDEHAGLHYNKALQFYYLDINALSIFHLEKAIALYEQYPAYKLKVANCKSLQGLNQIDVREFEKAETNLTDALSIAGSAGQEDLAVVCHFNLGLMYHKQQTDAKGIPYLKQVIEHPDHPLYIQALYTLTRSLYILERTEEAERYYRTGIEVCEQKNNKEYYWQFTILWSKYIDYDSMNDVYGAAISYFKEHGLFHLMRIHASDYSQHLWDTQQTDKFAYYHKLSLSNEFQ</sequence>
<proteinExistence type="predicted"/>
<protein>
    <recommendedName>
        <fullName evidence="3">Tetratricopeptide repeat-containing protein</fullName>
    </recommendedName>
</protein>
<keyword evidence="2" id="KW-1185">Reference proteome</keyword>
<dbReference type="SMART" id="SM00028">
    <property type="entry name" value="TPR"/>
    <property type="match status" value="5"/>
</dbReference>
<dbReference type="OrthoDB" id="2957368at2"/>
<name>A0A285N7I3_9BACI</name>
<organism evidence="1 2">
    <name type="scientific">Terribacillus aidingensis</name>
    <dbReference type="NCBI Taxonomy" id="586416"/>
    <lineage>
        <taxon>Bacteria</taxon>
        <taxon>Bacillati</taxon>
        <taxon>Bacillota</taxon>
        <taxon>Bacilli</taxon>
        <taxon>Bacillales</taxon>
        <taxon>Bacillaceae</taxon>
        <taxon>Terribacillus</taxon>
    </lineage>
</organism>
<dbReference type="InterPro" id="IPR011990">
    <property type="entry name" value="TPR-like_helical_dom_sf"/>
</dbReference>
<evidence type="ECO:0008006" key="3">
    <source>
        <dbReference type="Google" id="ProtNLM"/>
    </source>
</evidence>
<dbReference type="EMBL" id="OBEK01000001">
    <property type="protein sequence ID" value="SNZ04873.1"/>
    <property type="molecule type" value="Genomic_DNA"/>
</dbReference>
<dbReference type="RefSeq" id="WP_097039413.1">
    <property type="nucleotide sequence ID" value="NZ_OBEK01000001.1"/>
</dbReference>